<comment type="caution">
    <text evidence="3">The sequence shown here is derived from an EMBL/GenBank/DDBJ whole genome shotgun (WGS) entry which is preliminary data.</text>
</comment>
<dbReference type="EMBL" id="UYJE01008341">
    <property type="protein sequence ID" value="VDI63132.1"/>
    <property type="molecule type" value="Genomic_DNA"/>
</dbReference>
<dbReference type="InterPro" id="IPR001849">
    <property type="entry name" value="PH_domain"/>
</dbReference>
<organism evidence="3 4">
    <name type="scientific">Mytilus galloprovincialis</name>
    <name type="common">Mediterranean mussel</name>
    <dbReference type="NCBI Taxonomy" id="29158"/>
    <lineage>
        <taxon>Eukaryota</taxon>
        <taxon>Metazoa</taxon>
        <taxon>Spiralia</taxon>
        <taxon>Lophotrochozoa</taxon>
        <taxon>Mollusca</taxon>
        <taxon>Bivalvia</taxon>
        <taxon>Autobranchia</taxon>
        <taxon>Pteriomorphia</taxon>
        <taxon>Mytilida</taxon>
        <taxon>Mytiloidea</taxon>
        <taxon>Mytilidae</taxon>
        <taxon>Mytilinae</taxon>
        <taxon>Mytilus</taxon>
    </lineage>
</organism>
<evidence type="ECO:0000256" key="1">
    <source>
        <dbReference type="ARBA" id="ARBA00009275"/>
    </source>
</evidence>
<evidence type="ECO:0000313" key="4">
    <source>
        <dbReference type="Proteomes" id="UP000596742"/>
    </source>
</evidence>
<dbReference type="SUPFAM" id="SSF51556">
    <property type="entry name" value="Metallo-dependent hydrolases"/>
    <property type="match status" value="1"/>
</dbReference>
<dbReference type="PANTHER" id="PTHR46363">
    <property type="entry name" value="DEOXYRIBONUCLEASE TATDN2-RELATED"/>
    <property type="match status" value="1"/>
</dbReference>
<dbReference type="Proteomes" id="UP000596742">
    <property type="component" value="Unassembled WGS sequence"/>
</dbReference>
<dbReference type="Gene3D" id="3.20.20.140">
    <property type="entry name" value="Metal-dependent hydrolases"/>
    <property type="match status" value="1"/>
</dbReference>
<sequence length="188" mass="21691">MVSMETKQQVESWLSDLEVLVKEKKVCAIEKWTPNKHRSGLLAGKWKFWIASHCRGLSGEDSTDDKCLGVMRKVMEKDNHIHRHCFLGNIDMYRKWKSYFPNCKFGISHFLLMEEKYPDIRSTVCNMNINDIIIETSAPYLSNKGGRTACPSMTYDIAQQFANLFNVSLMEVASVTTSNDLKLYNIKH</sequence>
<protein>
    <recommendedName>
        <fullName evidence="2">PH domain-containing protein</fullName>
    </recommendedName>
</protein>
<proteinExistence type="inferred from homology"/>
<gene>
    <name evidence="3" type="ORF">MGAL_10B021924</name>
</gene>
<dbReference type="InterPro" id="IPR001130">
    <property type="entry name" value="TatD-like"/>
</dbReference>
<evidence type="ECO:0000313" key="3">
    <source>
        <dbReference type="EMBL" id="VDI63132.1"/>
    </source>
</evidence>
<evidence type="ECO:0000259" key="2">
    <source>
        <dbReference type="PROSITE" id="PS50003"/>
    </source>
</evidence>
<comment type="similarity">
    <text evidence="1">Belongs to the metallo-dependent hydrolases superfamily. TatD-type hydrolase family.</text>
</comment>
<reference evidence="3" key="1">
    <citation type="submission" date="2018-11" db="EMBL/GenBank/DDBJ databases">
        <authorList>
            <person name="Alioto T."/>
            <person name="Alioto T."/>
        </authorList>
    </citation>
    <scope>NUCLEOTIDE SEQUENCE</scope>
</reference>
<dbReference type="GO" id="GO:0016788">
    <property type="term" value="F:hydrolase activity, acting on ester bonds"/>
    <property type="evidence" value="ECO:0007669"/>
    <property type="project" value="InterPro"/>
</dbReference>
<dbReference type="AlphaFoldDB" id="A0A8B6GFN0"/>
<dbReference type="PROSITE" id="PS50003">
    <property type="entry name" value="PH_DOMAIN"/>
    <property type="match status" value="1"/>
</dbReference>
<dbReference type="OrthoDB" id="9980814at2759"/>
<dbReference type="Pfam" id="PF01026">
    <property type="entry name" value="TatD_DNase"/>
    <property type="match status" value="1"/>
</dbReference>
<accession>A0A8B6GFN0</accession>
<keyword evidence="4" id="KW-1185">Reference proteome</keyword>
<name>A0A8B6GFN0_MYTGA</name>
<feature type="domain" description="PH" evidence="2">
    <location>
        <begin position="1"/>
        <end position="22"/>
    </location>
</feature>
<dbReference type="InterPro" id="IPR032466">
    <property type="entry name" value="Metal_Hydrolase"/>
</dbReference>
<dbReference type="PANTHER" id="PTHR46363:SF1">
    <property type="entry name" value="DEOXYRIBONUCLEASE TATDN2-RELATED"/>
    <property type="match status" value="1"/>
</dbReference>